<accession>A0A4R0NKQ3</accession>
<feature type="chain" id="PRO_5020913664" evidence="1">
    <location>
        <begin position="24"/>
        <end position="75"/>
    </location>
</feature>
<dbReference type="AlphaFoldDB" id="A0A4R0NKQ3"/>
<feature type="signal peptide" evidence="1">
    <location>
        <begin position="1"/>
        <end position="23"/>
    </location>
</feature>
<comment type="caution">
    <text evidence="2">The sequence shown here is derived from an EMBL/GenBank/DDBJ whole genome shotgun (WGS) entry which is preliminary data.</text>
</comment>
<proteinExistence type="predicted"/>
<dbReference type="Proteomes" id="UP000291117">
    <property type="component" value="Unassembled WGS sequence"/>
</dbReference>
<keyword evidence="1" id="KW-0732">Signal</keyword>
<protein>
    <submittedName>
        <fullName evidence="2">Uncharacterized protein</fullName>
    </submittedName>
</protein>
<reference evidence="2 3" key="1">
    <citation type="submission" date="2019-02" db="EMBL/GenBank/DDBJ databases">
        <title>Pedobacter sp. RP-3-8 sp. nov., isolated from Arctic soil.</title>
        <authorList>
            <person name="Dahal R.H."/>
        </authorList>
    </citation>
    <scope>NUCLEOTIDE SEQUENCE [LARGE SCALE GENOMIC DNA]</scope>
    <source>
        <strain evidence="2 3">RP-3-8</strain>
    </source>
</reference>
<gene>
    <name evidence="2" type="ORF">EZ444_02495</name>
</gene>
<evidence type="ECO:0000256" key="1">
    <source>
        <dbReference type="SAM" id="SignalP"/>
    </source>
</evidence>
<evidence type="ECO:0000313" key="2">
    <source>
        <dbReference type="EMBL" id="TCC99564.1"/>
    </source>
</evidence>
<dbReference type="RefSeq" id="WP_131606893.1">
    <property type="nucleotide sequence ID" value="NZ_SJSM01000001.1"/>
</dbReference>
<organism evidence="2 3">
    <name type="scientific">Pedobacter hiemivivus</name>
    <dbReference type="NCBI Taxonomy" id="2530454"/>
    <lineage>
        <taxon>Bacteria</taxon>
        <taxon>Pseudomonadati</taxon>
        <taxon>Bacteroidota</taxon>
        <taxon>Sphingobacteriia</taxon>
        <taxon>Sphingobacteriales</taxon>
        <taxon>Sphingobacteriaceae</taxon>
        <taxon>Pedobacter</taxon>
    </lineage>
</organism>
<sequence length="75" mass="8196">MKKLFFSALVAATAFGGALTVTAQSNGYLADGTPHNCTSLIGLSCDVIYLYDSPTEPKNQISHILYEDYFYLVEP</sequence>
<keyword evidence="3" id="KW-1185">Reference proteome</keyword>
<evidence type="ECO:0000313" key="3">
    <source>
        <dbReference type="Proteomes" id="UP000291117"/>
    </source>
</evidence>
<dbReference type="EMBL" id="SJSM01000001">
    <property type="protein sequence ID" value="TCC99564.1"/>
    <property type="molecule type" value="Genomic_DNA"/>
</dbReference>
<name>A0A4R0NKQ3_9SPHI</name>